<organism evidence="2">
    <name type="scientific">Oryza brachyantha</name>
    <name type="common">malo sina</name>
    <dbReference type="NCBI Taxonomy" id="4533"/>
    <lineage>
        <taxon>Eukaryota</taxon>
        <taxon>Viridiplantae</taxon>
        <taxon>Streptophyta</taxon>
        <taxon>Embryophyta</taxon>
        <taxon>Tracheophyta</taxon>
        <taxon>Spermatophyta</taxon>
        <taxon>Magnoliopsida</taxon>
        <taxon>Liliopsida</taxon>
        <taxon>Poales</taxon>
        <taxon>Poaceae</taxon>
        <taxon>BOP clade</taxon>
        <taxon>Oryzoideae</taxon>
        <taxon>Oryzeae</taxon>
        <taxon>Oryzinae</taxon>
        <taxon>Oryza</taxon>
    </lineage>
</organism>
<feature type="region of interest" description="Disordered" evidence="1">
    <location>
        <begin position="146"/>
        <end position="194"/>
    </location>
</feature>
<dbReference type="HOGENOM" id="CLU_1153220_0_0_1"/>
<sequence>MEMAKLNRMAFTVGYRYDPEYTAVHGLSGEFPHRGLDQMHHDLNEIAKELNGGKLMKIVRLQNNVACLEKENARLCGLPEPGGSKLHTTARNITHALPRVQEAYHSPSNPLTLMQIIPSSPIPSPQFGVASSPHATGDANGAGVTSWVTVSSSPPRAGILKKVKLKNSQSHSEDGDEEGEPAVIASGRRNLPEQ</sequence>
<dbReference type="EnsemblPlants" id="OB0160G10010.1">
    <property type="protein sequence ID" value="OB0160G10010.1"/>
    <property type="gene ID" value="OB0160G10010"/>
</dbReference>
<evidence type="ECO:0000313" key="2">
    <source>
        <dbReference type="EnsemblPlants" id="OB0160G10010.1"/>
    </source>
</evidence>
<keyword evidence="3" id="KW-1185">Reference proteome</keyword>
<dbReference type="Gramene" id="OB0160G10010.1">
    <property type="protein sequence ID" value="OB0160G10010.1"/>
    <property type="gene ID" value="OB0160G10010"/>
</dbReference>
<dbReference type="Proteomes" id="UP000006038">
    <property type="component" value="Unassembled WGS sequence"/>
</dbReference>
<dbReference type="AlphaFoldDB" id="J3KVE2"/>
<proteinExistence type="predicted"/>
<accession>J3KVE2</accession>
<reference evidence="2" key="1">
    <citation type="submission" date="2015-06" db="UniProtKB">
        <authorList>
            <consortium name="EnsemblPlants"/>
        </authorList>
    </citation>
    <scope>IDENTIFICATION</scope>
</reference>
<dbReference type="eggNOG" id="ENOG502RRSI">
    <property type="taxonomic scope" value="Eukaryota"/>
</dbReference>
<evidence type="ECO:0000256" key="1">
    <source>
        <dbReference type="SAM" id="MobiDB-lite"/>
    </source>
</evidence>
<name>J3KVE2_ORYBR</name>
<evidence type="ECO:0000313" key="3">
    <source>
        <dbReference type="Proteomes" id="UP000006038"/>
    </source>
</evidence>
<protein>
    <submittedName>
        <fullName evidence="2">Uncharacterized protein</fullName>
    </submittedName>
</protein>